<organism evidence="1 2">
    <name type="scientific">candidate division Kazan bacterium</name>
    <dbReference type="NCBI Taxonomy" id="2202143"/>
    <lineage>
        <taxon>Bacteria</taxon>
        <taxon>Bacteria division Kazan-3B-28</taxon>
    </lineage>
</organism>
<sequence>MAYSHKNSKGNTYYLNSKEVTLKGGRKQRIYYFSKDVKPESINELPAGYKIKESARTGLPILAKK</sequence>
<name>A0A420ZDU0_UNCK3</name>
<accession>A0A420ZDU0</accession>
<dbReference type="AlphaFoldDB" id="A0A420ZDU0"/>
<proteinExistence type="predicted"/>
<evidence type="ECO:0000313" key="1">
    <source>
        <dbReference type="EMBL" id="RLC37850.1"/>
    </source>
</evidence>
<reference evidence="1 2" key="1">
    <citation type="submission" date="2018-06" db="EMBL/GenBank/DDBJ databases">
        <title>Extensive metabolic versatility and redundancy in microbially diverse, dynamic hydrothermal sediments.</title>
        <authorList>
            <person name="Dombrowski N."/>
            <person name="Teske A."/>
            <person name="Baker B.J."/>
        </authorList>
    </citation>
    <scope>NUCLEOTIDE SEQUENCE [LARGE SCALE GENOMIC DNA]</scope>
    <source>
        <strain evidence="1">B79_G16</strain>
    </source>
</reference>
<dbReference type="Proteomes" id="UP000281261">
    <property type="component" value="Unassembled WGS sequence"/>
</dbReference>
<comment type="caution">
    <text evidence="1">The sequence shown here is derived from an EMBL/GenBank/DDBJ whole genome shotgun (WGS) entry which is preliminary data.</text>
</comment>
<gene>
    <name evidence="1" type="ORF">DRH29_00330</name>
</gene>
<protein>
    <submittedName>
        <fullName evidence="1">Uncharacterized protein</fullName>
    </submittedName>
</protein>
<dbReference type="EMBL" id="QMNG01000001">
    <property type="protein sequence ID" value="RLC37850.1"/>
    <property type="molecule type" value="Genomic_DNA"/>
</dbReference>
<evidence type="ECO:0000313" key="2">
    <source>
        <dbReference type="Proteomes" id="UP000281261"/>
    </source>
</evidence>